<accession>A0A0E9PD86</accession>
<name>A0A0E9PD86_ANGAN</name>
<proteinExistence type="predicted"/>
<organism evidence="1">
    <name type="scientific">Anguilla anguilla</name>
    <name type="common">European freshwater eel</name>
    <name type="synonym">Muraena anguilla</name>
    <dbReference type="NCBI Taxonomy" id="7936"/>
    <lineage>
        <taxon>Eukaryota</taxon>
        <taxon>Metazoa</taxon>
        <taxon>Chordata</taxon>
        <taxon>Craniata</taxon>
        <taxon>Vertebrata</taxon>
        <taxon>Euteleostomi</taxon>
        <taxon>Actinopterygii</taxon>
        <taxon>Neopterygii</taxon>
        <taxon>Teleostei</taxon>
        <taxon>Anguilliformes</taxon>
        <taxon>Anguillidae</taxon>
        <taxon>Anguilla</taxon>
    </lineage>
</organism>
<evidence type="ECO:0000313" key="1">
    <source>
        <dbReference type="EMBL" id="JAH02489.1"/>
    </source>
</evidence>
<sequence>MPISASRYLLDIFFLLCAHADHSSN</sequence>
<dbReference type="AlphaFoldDB" id="A0A0E9PD86"/>
<dbReference type="EMBL" id="GBXM01106088">
    <property type="protein sequence ID" value="JAH02489.1"/>
    <property type="molecule type" value="Transcribed_RNA"/>
</dbReference>
<protein>
    <submittedName>
        <fullName evidence="1">Uncharacterized protein</fullName>
    </submittedName>
</protein>
<reference evidence="1" key="1">
    <citation type="submission" date="2014-11" db="EMBL/GenBank/DDBJ databases">
        <authorList>
            <person name="Amaro Gonzalez C."/>
        </authorList>
    </citation>
    <scope>NUCLEOTIDE SEQUENCE</scope>
</reference>
<reference evidence="1" key="2">
    <citation type="journal article" date="2015" name="Fish Shellfish Immunol.">
        <title>Early steps in the European eel (Anguilla anguilla)-Vibrio vulnificus interaction in the gills: Role of the RtxA13 toxin.</title>
        <authorList>
            <person name="Callol A."/>
            <person name="Pajuelo D."/>
            <person name="Ebbesson L."/>
            <person name="Teles M."/>
            <person name="MacKenzie S."/>
            <person name="Amaro C."/>
        </authorList>
    </citation>
    <scope>NUCLEOTIDE SEQUENCE</scope>
</reference>